<evidence type="ECO:0000259" key="1">
    <source>
        <dbReference type="Pfam" id="PF07762"/>
    </source>
</evidence>
<dbReference type="Proteomes" id="UP000817658">
    <property type="component" value="Chromosome 1"/>
</dbReference>
<proteinExistence type="predicted"/>
<sequence length="328" mass="37063">MDDDVAAWKRWKGQWVTEDGSELWMVLACVPHVVQDGYFKPGFDNGFKFRLPPGATRLVVHRSIAPRRKTIDDHPYVAGGDCHGRLLLCATQGPEPISRDAYLVADLHPTVVGADHATLLLYSSASGAWSNLELNYPPRDRPWGGNGVVVWPKEIWWVDLSYGFLALDLSVAHRELRFVPLPVGRELPPGTGGRDLEKSRCVGLNFGELRYVEIDERDGVGPIVSMWTLLDEDAGTWSFDCEASFKAIWADEGYKATMLPPEIPTVALIHPEHPGDVAYFFLHSRLFGVHLGQCRVLEWQFFEMLHPPMAYHSSRFVRLWKNIPAFRC</sequence>
<dbReference type="AlphaFoldDB" id="Q5NAA3"/>
<feature type="domain" description="DUF1618" evidence="1">
    <location>
        <begin position="157"/>
        <end position="272"/>
    </location>
</feature>
<gene>
    <name evidence="2" type="primary">B1008C01.20</name>
</gene>
<evidence type="ECO:0000313" key="2">
    <source>
        <dbReference type="EMBL" id="BAD81604.1"/>
    </source>
</evidence>
<organism evidence="2">
    <name type="scientific">Oryza sativa subsp. japonica</name>
    <name type="common">Rice</name>
    <dbReference type="NCBI Taxonomy" id="39947"/>
    <lineage>
        <taxon>Eukaryota</taxon>
        <taxon>Viridiplantae</taxon>
        <taxon>Streptophyta</taxon>
        <taxon>Embryophyta</taxon>
        <taxon>Tracheophyta</taxon>
        <taxon>Spermatophyta</taxon>
        <taxon>Magnoliopsida</taxon>
        <taxon>Liliopsida</taxon>
        <taxon>Poales</taxon>
        <taxon>Poaceae</taxon>
        <taxon>BOP clade</taxon>
        <taxon>Oryzoideae</taxon>
        <taxon>Oryzeae</taxon>
        <taxon>Oryzinae</taxon>
        <taxon>Oryza</taxon>
        <taxon>Oryza sativa</taxon>
    </lineage>
</organism>
<accession>Q5NAA3</accession>
<name>Q5NAA3_ORYSJ</name>
<dbReference type="PANTHER" id="PTHR33086">
    <property type="entry name" value="OS05G0468200 PROTEIN-RELATED"/>
    <property type="match status" value="1"/>
</dbReference>
<reference evidence="2" key="1">
    <citation type="journal article" date="2002" name="Nature">
        <title>The genome sequence and structure of rice chromosome 1.</title>
        <authorList>
            <person name="Sasaki T."/>
            <person name="Matsumoto T."/>
            <person name="Yamamoto K."/>
            <person name="Sakata K."/>
            <person name="Baba T."/>
            <person name="Katayose Y."/>
            <person name="Wu J."/>
            <person name="Niimura Y."/>
            <person name="Cheng Z."/>
            <person name="Nagamura Y."/>
            <person name="Antonio B.A."/>
            <person name="Kanamori H."/>
            <person name="Hosokawa S."/>
            <person name="Masukawa M."/>
            <person name="Arikawa K."/>
            <person name="Chiden Y."/>
            <person name="Hayashi M."/>
            <person name="Okamoto M."/>
            <person name="Ando T."/>
            <person name="Aoki H."/>
            <person name="Arita K."/>
            <person name="Hamada M."/>
            <person name="Harada C."/>
            <person name="Hijishita S."/>
            <person name="Honda M."/>
            <person name="Ichikawa Y."/>
            <person name="Idonuma A."/>
            <person name="Iijima M."/>
            <person name="Ikeda M."/>
            <person name="Ikeno M."/>
            <person name="Itoh S."/>
            <person name="Itoh T."/>
            <person name="Itoh Y."/>
            <person name="Itoh Y."/>
            <person name="Iwabuchi A."/>
            <person name="Kamiya K."/>
            <person name="Karasawa W."/>
            <person name="Katagiri S."/>
            <person name="Kikuta A."/>
            <person name="Kobayashi N."/>
            <person name="Kono I."/>
            <person name="Machita K."/>
            <person name="Maehara T."/>
            <person name="Mizuno H."/>
            <person name="Mizubayashi T."/>
            <person name="Mukai Y."/>
            <person name="Nagasaki H."/>
            <person name="Nakashima M."/>
            <person name="Nakama Y."/>
            <person name="Nakamichi Y."/>
            <person name="Nakamura M."/>
            <person name="Namiki N."/>
            <person name="Negishi M."/>
            <person name="Ohta I."/>
            <person name="Ono N."/>
            <person name="Saji S."/>
            <person name="Sakai K."/>
            <person name="Shibata M."/>
            <person name="Shimokawa T."/>
            <person name="Shomura A."/>
            <person name="Song J."/>
            <person name="Takazaki Y."/>
            <person name="Terasawa K."/>
            <person name="Tsuji K."/>
            <person name="Waki K."/>
            <person name="Yamagata H."/>
            <person name="Yamane H."/>
            <person name="Yoshiki S."/>
            <person name="Yoshihara R."/>
            <person name="Yukawa K."/>
            <person name="Zhong H."/>
            <person name="Iwama H."/>
            <person name="Endo T."/>
            <person name="Ito H."/>
            <person name="Hahn J.H."/>
            <person name="Kim H.I."/>
            <person name="Eun M.Y."/>
            <person name="Yano M."/>
            <person name="Jiang J."/>
            <person name="Gojobori T."/>
        </authorList>
    </citation>
    <scope>NUCLEOTIDE SEQUENCE [LARGE SCALE GENOMIC DNA]</scope>
</reference>
<dbReference type="Pfam" id="PF07762">
    <property type="entry name" value="DUF1618"/>
    <property type="match status" value="1"/>
</dbReference>
<dbReference type="EMBL" id="AP003196">
    <property type="protein sequence ID" value="BAD81604.1"/>
    <property type="molecule type" value="Genomic_DNA"/>
</dbReference>
<protein>
    <recommendedName>
        <fullName evidence="1">DUF1618 domain-containing protein</fullName>
    </recommendedName>
</protein>
<dbReference type="PANTHER" id="PTHR33086:SF6">
    <property type="entry name" value="OS01G0245532 PROTEIN"/>
    <property type="match status" value="1"/>
</dbReference>
<dbReference type="InterPro" id="IPR011676">
    <property type="entry name" value="DUF1618"/>
</dbReference>